<comment type="function">
    <text evidence="5">Molecular chaperone; assists the folding of proteins upon ATP hydrolysis. Known to play a role, in vitro, in the folding of actin and tubulin.</text>
</comment>
<name>A0A152A0Y7_TIELA</name>
<dbReference type="AlphaFoldDB" id="A0A152A0Y7"/>
<dbReference type="Proteomes" id="UP000076078">
    <property type="component" value="Unassembled WGS sequence"/>
</dbReference>
<proteinExistence type="inferred from homology"/>
<evidence type="ECO:0000313" key="7">
    <source>
        <dbReference type="EMBL" id="KYQ99922.1"/>
    </source>
</evidence>
<evidence type="ECO:0000256" key="4">
    <source>
        <dbReference type="ARBA" id="ARBA00023186"/>
    </source>
</evidence>
<protein>
    <submittedName>
        <fullName evidence="7">Coatamer protein</fullName>
    </submittedName>
</protein>
<dbReference type="InterPro" id="IPR002423">
    <property type="entry name" value="Cpn60/GroEL/TCP-1"/>
</dbReference>
<evidence type="ECO:0000256" key="5">
    <source>
        <dbReference type="ARBA" id="ARBA00024677"/>
    </source>
</evidence>
<dbReference type="GO" id="GO:0005524">
    <property type="term" value="F:ATP binding"/>
    <property type="evidence" value="ECO:0007669"/>
    <property type="project" value="UniProtKB-KW"/>
</dbReference>
<evidence type="ECO:0000256" key="6">
    <source>
        <dbReference type="RuleBase" id="RU004187"/>
    </source>
</evidence>
<dbReference type="EMBL" id="LODT01000020">
    <property type="protein sequence ID" value="KYQ99922.1"/>
    <property type="molecule type" value="Genomic_DNA"/>
</dbReference>
<dbReference type="SUPFAM" id="SSF52029">
    <property type="entry name" value="GroEL apical domain-like"/>
    <property type="match status" value="1"/>
</dbReference>
<dbReference type="SUPFAM" id="SSF48592">
    <property type="entry name" value="GroEL equatorial domain-like"/>
    <property type="match status" value="1"/>
</dbReference>
<gene>
    <name evidence="7" type="ORF">DLAC_03889</name>
</gene>
<comment type="similarity">
    <text evidence="1 6">Belongs to the TCP-1 chaperonin family.</text>
</comment>
<evidence type="ECO:0000313" key="8">
    <source>
        <dbReference type="Proteomes" id="UP000076078"/>
    </source>
</evidence>
<dbReference type="GO" id="GO:0140662">
    <property type="term" value="F:ATP-dependent protein folding chaperone"/>
    <property type="evidence" value="ECO:0007669"/>
    <property type="project" value="InterPro"/>
</dbReference>
<dbReference type="InParanoid" id="A0A152A0Y7"/>
<dbReference type="InterPro" id="IPR002194">
    <property type="entry name" value="Chaperonin_TCP-1_CS"/>
</dbReference>
<accession>A0A152A0Y7</accession>
<dbReference type="OMA" id="SMDDQNG"/>
<dbReference type="InterPro" id="IPR027413">
    <property type="entry name" value="GROEL-like_equatorial_sf"/>
</dbReference>
<dbReference type="InterPro" id="IPR017998">
    <property type="entry name" value="Chaperone_TCP-1"/>
</dbReference>
<dbReference type="CDD" id="cd00309">
    <property type="entry name" value="chaperonin_type_I_II"/>
    <property type="match status" value="1"/>
</dbReference>
<dbReference type="PROSITE" id="PS00750">
    <property type="entry name" value="TCP1_1"/>
    <property type="match status" value="1"/>
</dbReference>
<dbReference type="Gene3D" id="1.10.560.10">
    <property type="entry name" value="GroEL-like equatorial domain"/>
    <property type="match status" value="1"/>
</dbReference>
<keyword evidence="4 6" id="KW-0143">Chaperone</keyword>
<dbReference type="Gene3D" id="3.50.7.10">
    <property type="entry name" value="GroEL"/>
    <property type="match status" value="1"/>
</dbReference>
<dbReference type="SUPFAM" id="SSF54849">
    <property type="entry name" value="GroEL-intermediate domain like"/>
    <property type="match status" value="1"/>
</dbReference>
<keyword evidence="2 6" id="KW-0547">Nucleotide-binding</keyword>
<dbReference type="Pfam" id="PF00118">
    <property type="entry name" value="Cpn60_TCP1"/>
    <property type="match status" value="1"/>
</dbReference>
<organism evidence="7 8">
    <name type="scientific">Tieghemostelium lacteum</name>
    <name type="common">Slime mold</name>
    <name type="synonym">Dictyostelium lacteum</name>
    <dbReference type="NCBI Taxonomy" id="361077"/>
    <lineage>
        <taxon>Eukaryota</taxon>
        <taxon>Amoebozoa</taxon>
        <taxon>Evosea</taxon>
        <taxon>Eumycetozoa</taxon>
        <taxon>Dictyostelia</taxon>
        <taxon>Dictyosteliales</taxon>
        <taxon>Raperosteliaceae</taxon>
        <taxon>Tieghemostelium</taxon>
    </lineage>
</organism>
<dbReference type="InterPro" id="IPR027410">
    <property type="entry name" value="TCP-1-like_intermed_sf"/>
</dbReference>
<dbReference type="STRING" id="361077.A0A152A0Y7"/>
<dbReference type="GO" id="GO:0016887">
    <property type="term" value="F:ATP hydrolysis activity"/>
    <property type="evidence" value="ECO:0007669"/>
    <property type="project" value="InterPro"/>
</dbReference>
<sequence length="566" mass="63862">MNEKLVLDYNWDIDSNKKQQPNSDNIIYKGYDALYSNILACISIGDIMKSLLGPKSRDKLIVDQFDQVLISNDGKIEHPASKMMVELSMSMDEQNGDGTTSVIVLCTYLLRKSLRLLKGNGFNTKLNGIHPIQIVNGFLRTSKIVLDTIHNLSNRFIVDSEQGRDILLKVCQTTLNSKLVSHTCPILSNFSVELMMILFKSLKNQDNNNNNNNNNNDSQDDNINISTNNINIIDFDGGFIENSRVSKSFIIKSEFVNQFYQSTSPYKVVFLKLPQLIRPKEMQTISYQLNSNFNIETILLQEENKIKSLVVKLKKNGINLIAIEDDLSSFGNLLNLFVTFLNKAKISLLKPLSSTEFKRISKLLRIPIIVDINQLTLKPQTFQSISTEVLDNQHSIVLFQDVSITSPSIILYGSTTVELEESKRALHDSLCVLRNLIRSPIIVPGGGACEIEASIKIQEYLNTQKGISTVESNIMLAYSESLEEYVGTLCTNSGLDHLDIIHKLKQHHKSPLPDSYFYGIDLNTEKIQNMTQIGIIEPLSNKLSQISLSTEILISILKIDEIIFYK</sequence>
<keyword evidence="3 6" id="KW-0067">ATP-binding</keyword>
<dbReference type="PANTHER" id="PTHR11353">
    <property type="entry name" value="CHAPERONIN"/>
    <property type="match status" value="1"/>
</dbReference>
<dbReference type="Gene3D" id="3.30.260.10">
    <property type="entry name" value="TCP-1-like chaperonin intermediate domain"/>
    <property type="match status" value="1"/>
</dbReference>
<evidence type="ECO:0000256" key="2">
    <source>
        <dbReference type="ARBA" id="ARBA00022741"/>
    </source>
</evidence>
<comment type="caution">
    <text evidence="7">The sequence shown here is derived from an EMBL/GenBank/DDBJ whole genome shotgun (WGS) entry which is preliminary data.</text>
</comment>
<dbReference type="OrthoDB" id="19664at2759"/>
<dbReference type="PRINTS" id="PR00304">
    <property type="entry name" value="TCOMPLEXTCP1"/>
</dbReference>
<keyword evidence="8" id="KW-1185">Reference proteome</keyword>
<dbReference type="InterPro" id="IPR027409">
    <property type="entry name" value="GroEL-like_apical_dom_sf"/>
</dbReference>
<dbReference type="FunCoup" id="A0A152A0Y7">
    <property type="interactions" value="10"/>
</dbReference>
<reference evidence="7 8" key="1">
    <citation type="submission" date="2015-12" db="EMBL/GenBank/DDBJ databases">
        <title>Dictyostelia acquired genes for synthesis and detection of signals that induce cell-type specialization by lateral gene transfer from prokaryotes.</title>
        <authorList>
            <person name="Gloeckner G."/>
            <person name="Schaap P."/>
        </authorList>
    </citation>
    <scope>NUCLEOTIDE SEQUENCE [LARGE SCALE GENOMIC DNA]</scope>
    <source>
        <strain evidence="7 8">TK</strain>
    </source>
</reference>
<evidence type="ECO:0000256" key="1">
    <source>
        <dbReference type="ARBA" id="ARBA00008020"/>
    </source>
</evidence>
<dbReference type="GO" id="GO:0051082">
    <property type="term" value="F:unfolded protein binding"/>
    <property type="evidence" value="ECO:0007669"/>
    <property type="project" value="InterPro"/>
</dbReference>
<evidence type="ECO:0000256" key="3">
    <source>
        <dbReference type="ARBA" id="ARBA00022840"/>
    </source>
</evidence>